<dbReference type="EMBL" id="KV424150">
    <property type="protein sequence ID" value="KZT50703.1"/>
    <property type="molecule type" value="Genomic_DNA"/>
</dbReference>
<evidence type="ECO:0000313" key="2">
    <source>
        <dbReference type="EMBL" id="KZT50703.1"/>
    </source>
</evidence>
<keyword evidence="3" id="KW-1185">Reference proteome</keyword>
<protein>
    <submittedName>
        <fullName evidence="2">Uncharacterized protein</fullName>
    </submittedName>
</protein>
<feature type="compositionally biased region" description="Basic and acidic residues" evidence="1">
    <location>
        <begin position="266"/>
        <end position="275"/>
    </location>
</feature>
<evidence type="ECO:0000256" key="1">
    <source>
        <dbReference type="SAM" id="MobiDB-lite"/>
    </source>
</evidence>
<evidence type="ECO:0000313" key="3">
    <source>
        <dbReference type="Proteomes" id="UP000076842"/>
    </source>
</evidence>
<feature type="region of interest" description="Disordered" evidence="1">
    <location>
        <begin position="1"/>
        <end position="72"/>
    </location>
</feature>
<feature type="compositionally biased region" description="Acidic residues" evidence="1">
    <location>
        <begin position="312"/>
        <end position="323"/>
    </location>
</feature>
<feature type="compositionally biased region" description="Acidic residues" evidence="1">
    <location>
        <begin position="276"/>
        <end position="304"/>
    </location>
</feature>
<feature type="compositionally biased region" description="Low complexity" evidence="1">
    <location>
        <begin position="36"/>
        <end position="52"/>
    </location>
</feature>
<gene>
    <name evidence="2" type="ORF">CALCODRAFT_513134</name>
</gene>
<dbReference type="InParanoid" id="A0A165CFE6"/>
<name>A0A165CFE6_9BASI</name>
<reference evidence="2 3" key="1">
    <citation type="journal article" date="2016" name="Mol. Biol. Evol.">
        <title>Comparative Genomics of Early-Diverging Mushroom-Forming Fungi Provides Insights into the Origins of Lignocellulose Decay Capabilities.</title>
        <authorList>
            <person name="Nagy L.G."/>
            <person name="Riley R."/>
            <person name="Tritt A."/>
            <person name="Adam C."/>
            <person name="Daum C."/>
            <person name="Floudas D."/>
            <person name="Sun H."/>
            <person name="Yadav J.S."/>
            <person name="Pangilinan J."/>
            <person name="Larsson K.H."/>
            <person name="Matsuura K."/>
            <person name="Barry K."/>
            <person name="Labutti K."/>
            <person name="Kuo R."/>
            <person name="Ohm R.A."/>
            <person name="Bhattacharya S.S."/>
            <person name="Shirouzu T."/>
            <person name="Yoshinaga Y."/>
            <person name="Martin F.M."/>
            <person name="Grigoriev I.V."/>
            <person name="Hibbett D.S."/>
        </authorList>
    </citation>
    <scope>NUCLEOTIDE SEQUENCE [LARGE SCALE GENOMIC DNA]</scope>
    <source>
        <strain evidence="2 3">HHB12733</strain>
    </source>
</reference>
<dbReference type="Proteomes" id="UP000076842">
    <property type="component" value="Unassembled WGS sequence"/>
</dbReference>
<organism evidence="2 3">
    <name type="scientific">Calocera cornea HHB12733</name>
    <dbReference type="NCBI Taxonomy" id="1353952"/>
    <lineage>
        <taxon>Eukaryota</taxon>
        <taxon>Fungi</taxon>
        <taxon>Dikarya</taxon>
        <taxon>Basidiomycota</taxon>
        <taxon>Agaricomycotina</taxon>
        <taxon>Dacrymycetes</taxon>
        <taxon>Dacrymycetales</taxon>
        <taxon>Dacrymycetaceae</taxon>
        <taxon>Calocera</taxon>
    </lineage>
</organism>
<feature type="region of interest" description="Disordered" evidence="1">
    <location>
        <begin position="266"/>
        <end position="323"/>
    </location>
</feature>
<proteinExistence type="predicted"/>
<dbReference type="AlphaFoldDB" id="A0A165CFE6"/>
<accession>A0A165CFE6</accession>
<sequence length="323" mass="35420">MGRTGKRKSPGTLDSPDLRAEVIEPEVPATRKKPNSKPSKPSSNSNSSSKKSSTAKHTPKPAAGRKNAVQAAPELGLGLGLEQEEEDVVEPPPKRPRAFADKAKQAVNAVDVAAAICKKPTAKQVAQTAMADNVMYKEILETLLRRQVGLVPGSDEAPSVPLKLIYKPKGQAGRATKYKDGKITQHWFNLRMEMQLGRSDYTEALYQVRLACSHAKLDLKVRYADQPLKQLAKVCAVAREAHPILKRYVDDWATLQIVRQYLKSSSDRAKKPKIEDSEDEGEELGNGDGEVEGEGEGEEGEEPQENGGWPDGEQEEEDEGDEE</sequence>
<dbReference type="OrthoDB" id="2685742at2759"/>